<comment type="caution">
    <text evidence="1">The sequence shown here is derived from an EMBL/GenBank/DDBJ whole genome shotgun (WGS) entry which is preliminary data.</text>
</comment>
<keyword evidence="2" id="KW-1185">Reference proteome</keyword>
<dbReference type="Proteomes" id="UP000823561">
    <property type="component" value="Chromosome 13"/>
</dbReference>
<protein>
    <submittedName>
        <fullName evidence="1">Uncharacterized protein</fullName>
    </submittedName>
</protein>
<name>A0AAV6GCE7_9TELE</name>
<reference evidence="1" key="1">
    <citation type="submission" date="2020-10" db="EMBL/GenBank/DDBJ databases">
        <title>Chromosome-scale genome assembly of the Allis shad, Alosa alosa.</title>
        <authorList>
            <person name="Margot Z."/>
            <person name="Christophe K."/>
            <person name="Cabau C."/>
            <person name="Louis A."/>
            <person name="Berthelot C."/>
            <person name="Parey E."/>
            <person name="Roest Crollius H."/>
            <person name="Montfort J."/>
            <person name="Robinson-Rechavi M."/>
            <person name="Bucao C."/>
            <person name="Bouchez O."/>
            <person name="Gislard M."/>
            <person name="Lluch J."/>
            <person name="Milhes M."/>
            <person name="Lampietro C."/>
            <person name="Lopez Roques C."/>
            <person name="Donnadieu C."/>
            <person name="Braasch I."/>
            <person name="Desvignes T."/>
            <person name="Postlethwait J."/>
            <person name="Bobe J."/>
            <person name="Guiguen Y."/>
        </authorList>
    </citation>
    <scope>NUCLEOTIDE SEQUENCE</scope>
    <source>
        <strain evidence="1">M-15738</strain>
        <tissue evidence="1">Blood</tissue>
    </source>
</reference>
<dbReference type="AlphaFoldDB" id="A0AAV6GCE7"/>
<proteinExistence type="predicted"/>
<sequence>MSIFWFLTSCVSARQDTDSTKAIKKKVKKYKLWELYQELLALGVHLDEENYKEEMKSKKKIKRAIQKCLISELMKVQEERAKKKQREGTVGCVLCRHIKDNTDIIQNVPNDQNDTTDEKPSILAKMENTLNVNNIRMDLSTGEGEASKLNMGDERTQPGELEVEKVDKVLRPWTGDGKERTGQEVHF</sequence>
<evidence type="ECO:0000313" key="1">
    <source>
        <dbReference type="EMBL" id="KAG5271742.1"/>
    </source>
</evidence>
<gene>
    <name evidence="1" type="ORF">AALO_G00183510</name>
</gene>
<accession>A0AAV6GCE7</accession>
<evidence type="ECO:0000313" key="2">
    <source>
        <dbReference type="Proteomes" id="UP000823561"/>
    </source>
</evidence>
<organism evidence="1 2">
    <name type="scientific">Alosa alosa</name>
    <name type="common">allis shad</name>
    <dbReference type="NCBI Taxonomy" id="278164"/>
    <lineage>
        <taxon>Eukaryota</taxon>
        <taxon>Metazoa</taxon>
        <taxon>Chordata</taxon>
        <taxon>Craniata</taxon>
        <taxon>Vertebrata</taxon>
        <taxon>Euteleostomi</taxon>
        <taxon>Actinopterygii</taxon>
        <taxon>Neopterygii</taxon>
        <taxon>Teleostei</taxon>
        <taxon>Clupei</taxon>
        <taxon>Clupeiformes</taxon>
        <taxon>Clupeoidei</taxon>
        <taxon>Clupeidae</taxon>
        <taxon>Alosa</taxon>
    </lineage>
</organism>
<dbReference type="EMBL" id="JADWDJ010000013">
    <property type="protein sequence ID" value="KAG5271742.1"/>
    <property type="molecule type" value="Genomic_DNA"/>
</dbReference>